<organism evidence="1 2">
    <name type="scientific">Botryotinia fuckeliana (strain T4)</name>
    <name type="common">Noble rot fungus</name>
    <name type="synonym">Botrytis cinerea</name>
    <dbReference type="NCBI Taxonomy" id="999810"/>
    <lineage>
        <taxon>Eukaryota</taxon>
        <taxon>Fungi</taxon>
        <taxon>Dikarya</taxon>
        <taxon>Ascomycota</taxon>
        <taxon>Pezizomycotina</taxon>
        <taxon>Leotiomycetes</taxon>
        <taxon>Helotiales</taxon>
        <taxon>Sclerotiniaceae</taxon>
        <taxon>Botrytis</taxon>
    </lineage>
</organism>
<dbReference type="EMBL" id="FQ790341">
    <property type="protein sequence ID" value="CCD52304.1"/>
    <property type="molecule type" value="Genomic_DNA"/>
</dbReference>
<proteinExistence type="predicted"/>
<dbReference type="Proteomes" id="UP000008177">
    <property type="component" value="Unplaced contigs"/>
</dbReference>
<reference evidence="2" key="1">
    <citation type="journal article" date="2011" name="PLoS Genet.">
        <title>Genomic analysis of the necrotrophic fungal pathogens Sclerotinia sclerotiorum and Botrytis cinerea.</title>
        <authorList>
            <person name="Amselem J."/>
            <person name="Cuomo C.A."/>
            <person name="van Kan J.A."/>
            <person name="Viaud M."/>
            <person name="Benito E.P."/>
            <person name="Couloux A."/>
            <person name="Coutinho P.M."/>
            <person name="de Vries R.P."/>
            <person name="Dyer P.S."/>
            <person name="Fillinger S."/>
            <person name="Fournier E."/>
            <person name="Gout L."/>
            <person name="Hahn M."/>
            <person name="Kohn L."/>
            <person name="Lapalu N."/>
            <person name="Plummer K.M."/>
            <person name="Pradier J.M."/>
            <person name="Quevillon E."/>
            <person name="Sharon A."/>
            <person name="Simon A."/>
            <person name="ten Have A."/>
            <person name="Tudzynski B."/>
            <person name="Tudzynski P."/>
            <person name="Wincker P."/>
            <person name="Andrew M."/>
            <person name="Anthouard V."/>
            <person name="Beever R.E."/>
            <person name="Beffa R."/>
            <person name="Benoit I."/>
            <person name="Bouzid O."/>
            <person name="Brault B."/>
            <person name="Chen Z."/>
            <person name="Choquer M."/>
            <person name="Collemare J."/>
            <person name="Cotton P."/>
            <person name="Danchin E.G."/>
            <person name="Da Silva C."/>
            <person name="Gautier A."/>
            <person name="Giraud C."/>
            <person name="Giraud T."/>
            <person name="Gonzalez C."/>
            <person name="Grossetete S."/>
            <person name="Guldener U."/>
            <person name="Henrissat B."/>
            <person name="Howlett B.J."/>
            <person name="Kodira C."/>
            <person name="Kretschmer M."/>
            <person name="Lappartient A."/>
            <person name="Leroch M."/>
            <person name="Levis C."/>
            <person name="Mauceli E."/>
            <person name="Neuveglise C."/>
            <person name="Oeser B."/>
            <person name="Pearson M."/>
            <person name="Poulain J."/>
            <person name="Poussereau N."/>
            <person name="Quesneville H."/>
            <person name="Rascle C."/>
            <person name="Schumacher J."/>
            <person name="Segurens B."/>
            <person name="Sexton A."/>
            <person name="Silva E."/>
            <person name="Sirven C."/>
            <person name="Soanes D.M."/>
            <person name="Talbot N.J."/>
            <person name="Templeton M."/>
            <person name="Yandava C."/>
            <person name="Yarden O."/>
            <person name="Zeng Q."/>
            <person name="Rollins J.A."/>
            <person name="Lebrun M.H."/>
            <person name="Dickman M."/>
        </authorList>
    </citation>
    <scope>NUCLEOTIDE SEQUENCE [LARGE SCALE GENOMIC DNA]</scope>
    <source>
        <strain evidence="2">T4</strain>
    </source>
</reference>
<evidence type="ECO:0000313" key="2">
    <source>
        <dbReference type="Proteomes" id="UP000008177"/>
    </source>
</evidence>
<name>G2YL06_BOTF4</name>
<sequence>MSDDLELKSHLSEIPIPIKTQVGRVVDIFGYTFIPSSFIPLRTPNTDVGK</sequence>
<dbReference type="AlphaFoldDB" id="G2YL06"/>
<gene>
    <name evidence="1" type="ORF">BofuT4_uP080990.1</name>
</gene>
<dbReference type="HOGENOM" id="CLU_3124847_0_0_1"/>
<evidence type="ECO:0000313" key="1">
    <source>
        <dbReference type="EMBL" id="CCD52304.1"/>
    </source>
</evidence>
<dbReference type="InParanoid" id="G2YL06"/>
<protein>
    <submittedName>
        <fullName evidence="1">Uncharacterized protein</fullName>
    </submittedName>
</protein>
<accession>G2YL06</accession>